<dbReference type="Proteomes" id="UP001216229">
    <property type="component" value="Segment"/>
</dbReference>
<sequence length="89" mass="10120">MKLSELEISIREFVSGYIAGSCNSYDHCLDVLKSEHPTVDSDLLETLLNNEIEVAGIFICDTCSWWCWDHEHSSDYDVCSDCHGDNEDD</sequence>
<accession>A0AAE9ZK47</accession>
<evidence type="ECO:0000313" key="1">
    <source>
        <dbReference type="EMBL" id="WDR22138.1"/>
    </source>
</evidence>
<dbReference type="GeneID" id="301841305"/>
<organism evidence="1 2">
    <name type="scientific">Salmonella phage vB_SenS_UTK0009</name>
    <dbReference type="NCBI Taxonomy" id="3028908"/>
    <lineage>
        <taxon>Viruses</taxon>
        <taxon>Duplodnaviria</taxon>
        <taxon>Heunggongvirae</taxon>
        <taxon>Uroviricota</taxon>
        <taxon>Caudoviricetes</taxon>
        <taxon>Demerecviridae</taxon>
        <taxon>Markadamsvirinae</taxon>
        <taxon>Epseptimavirus</taxon>
        <taxon>Epseptimavirus UTK0009</taxon>
    </lineage>
</organism>
<dbReference type="EMBL" id="OQ359889">
    <property type="protein sequence ID" value="WDR22138.1"/>
    <property type="molecule type" value="Genomic_DNA"/>
</dbReference>
<dbReference type="RefSeq" id="YP_012787034.1">
    <property type="nucleotide sequence ID" value="NC_111487.1"/>
</dbReference>
<gene>
    <name evidence="1" type="ORF">PJM41_0053</name>
</gene>
<proteinExistence type="predicted"/>
<keyword evidence="2" id="KW-1185">Reference proteome</keyword>
<evidence type="ECO:0000313" key="2">
    <source>
        <dbReference type="Proteomes" id="UP001216229"/>
    </source>
</evidence>
<reference evidence="1 2" key="1">
    <citation type="submission" date="2023-01" db="EMBL/GenBank/DDBJ databases">
        <title>Characterization of a Diverse Collection of Salmonella Phages Isolated from Tennessee Wastewater.</title>
        <authorList>
            <person name="Bryan D.W."/>
            <person name="Hudson L.K."/>
            <person name="Wang J."/>
            <person name="Denes T.G."/>
        </authorList>
    </citation>
    <scope>NUCLEOTIDE SEQUENCE [LARGE SCALE GENOMIC DNA]</scope>
</reference>
<protein>
    <submittedName>
        <fullName evidence="1">Uncharacterized protein</fullName>
    </submittedName>
</protein>
<name>A0AAE9ZK47_9CAUD</name>